<dbReference type="GO" id="GO:0043107">
    <property type="term" value="P:type IV pilus-dependent motility"/>
    <property type="evidence" value="ECO:0007669"/>
    <property type="project" value="TreeGrafter"/>
</dbReference>
<dbReference type="AlphaFoldDB" id="A0A976GAP5"/>
<dbReference type="RefSeq" id="WP_063236846.1">
    <property type="nucleotide sequence ID" value="NZ_CP069810.1"/>
</dbReference>
<evidence type="ECO:0000256" key="3">
    <source>
        <dbReference type="RuleBase" id="RU000389"/>
    </source>
</evidence>
<dbReference type="GO" id="GO:0044096">
    <property type="term" value="C:type IV pilus"/>
    <property type="evidence" value="ECO:0007669"/>
    <property type="project" value="TreeGrafter"/>
</dbReference>
<accession>A0A976GAP5</accession>
<evidence type="ECO:0000313" key="6">
    <source>
        <dbReference type="EMBL" id="SPC16219.1"/>
    </source>
</evidence>
<keyword evidence="8" id="KW-1185">Reference proteome</keyword>
<evidence type="ECO:0000256" key="1">
    <source>
        <dbReference type="ARBA" id="ARBA00005233"/>
    </source>
</evidence>
<dbReference type="Gene3D" id="3.30.700.10">
    <property type="entry name" value="Glycoprotein, Type 4 Pilin"/>
    <property type="match status" value="1"/>
</dbReference>
<keyword evidence="4" id="KW-0812">Transmembrane</keyword>
<dbReference type="GO" id="GO:0007155">
    <property type="term" value="P:cell adhesion"/>
    <property type="evidence" value="ECO:0007669"/>
    <property type="project" value="InterPro"/>
</dbReference>
<dbReference type="InterPro" id="IPR012902">
    <property type="entry name" value="N_methyl_site"/>
</dbReference>
<dbReference type="InterPro" id="IPR045584">
    <property type="entry name" value="Pilin-like"/>
</dbReference>
<feature type="transmembrane region" description="Helical" evidence="4">
    <location>
        <begin position="20"/>
        <end position="42"/>
    </location>
</feature>
<evidence type="ECO:0000313" key="8">
    <source>
        <dbReference type="Proteomes" id="UP000623307"/>
    </source>
</evidence>
<dbReference type="GeneID" id="303490815"/>
<keyword evidence="4" id="KW-0472">Membrane</keyword>
<dbReference type="NCBIfam" id="TIGR02532">
    <property type="entry name" value="IV_pilin_GFxxxE"/>
    <property type="match status" value="1"/>
</dbReference>
<dbReference type="PROSITE" id="PS00409">
    <property type="entry name" value="PROKAR_NTER_METHYL"/>
    <property type="match status" value="1"/>
</dbReference>
<dbReference type="Proteomes" id="UP000256862">
    <property type="component" value="Chromosome CO2235"/>
</dbReference>
<dbReference type="EMBL" id="CP069812">
    <property type="protein sequence ID" value="QRQ94760.1"/>
    <property type="molecule type" value="Genomic_DNA"/>
</dbReference>
<evidence type="ECO:0000256" key="2">
    <source>
        <dbReference type="ARBA" id="ARBA00022481"/>
    </source>
</evidence>
<proteinExistence type="inferred from homology"/>
<sequence length="160" mass="16033">MQRVQKLKKLGRRVQKGFTLIELMIVVAIVGILAAIAIPQYADYTQRSKVSGALAGISATKTATAMCIQTTGAAAGCTSGSSDIPAVIAVGNAGATIAYVDGLSVTDGVITLTTTGQTTAPANMVITLTPRLAGGAVTWTMAGTGCSVTTAGRGINCAVN</sequence>
<dbReference type="PANTHER" id="PTHR30093:SF34">
    <property type="entry name" value="PREPILIN PEPTIDASE-DEPENDENT PROTEIN D"/>
    <property type="match status" value="1"/>
</dbReference>
<dbReference type="OrthoDB" id="8607132at2"/>
<name>A0A976GAP5_9BURK</name>
<evidence type="ECO:0000313" key="5">
    <source>
        <dbReference type="EMBL" id="QRQ94760.1"/>
    </source>
</evidence>
<gene>
    <name evidence="6" type="ORF">CO2235_30124</name>
    <name evidence="5" type="ORF">JTE92_14830</name>
</gene>
<dbReference type="Proteomes" id="UP000623307">
    <property type="component" value="Chromosome 2"/>
</dbReference>
<keyword evidence="4" id="KW-1133">Transmembrane helix</keyword>
<keyword evidence="2" id="KW-0488">Methylation</keyword>
<keyword evidence="3" id="KW-0281">Fimbrium</keyword>
<dbReference type="Pfam" id="PF00114">
    <property type="entry name" value="Pilin"/>
    <property type="match status" value="1"/>
</dbReference>
<reference evidence="6 7" key="1">
    <citation type="submission" date="2018-01" db="EMBL/GenBank/DDBJ databases">
        <authorList>
            <person name="Clerissi C."/>
        </authorList>
    </citation>
    <scope>NUCLEOTIDE SEQUENCE [LARGE SCALE GENOMIC DNA]</scope>
    <source>
        <strain evidence="6">Cupriavidus oxalaticus LMG 2235</strain>
    </source>
</reference>
<dbReference type="SUPFAM" id="SSF54523">
    <property type="entry name" value="Pili subunits"/>
    <property type="match status" value="1"/>
</dbReference>
<evidence type="ECO:0000313" key="7">
    <source>
        <dbReference type="Proteomes" id="UP000256862"/>
    </source>
</evidence>
<dbReference type="PANTHER" id="PTHR30093">
    <property type="entry name" value="GENERAL SECRETION PATHWAY PROTEIN G"/>
    <property type="match status" value="1"/>
</dbReference>
<organism evidence="6 7">
    <name type="scientific">Cupriavidus oxalaticus</name>
    <dbReference type="NCBI Taxonomy" id="96344"/>
    <lineage>
        <taxon>Bacteria</taxon>
        <taxon>Pseudomonadati</taxon>
        <taxon>Pseudomonadota</taxon>
        <taxon>Betaproteobacteria</taxon>
        <taxon>Burkholderiales</taxon>
        <taxon>Burkholderiaceae</taxon>
        <taxon>Cupriavidus</taxon>
    </lineage>
</organism>
<evidence type="ECO:0000256" key="4">
    <source>
        <dbReference type="SAM" id="Phobius"/>
    </source>
</evidence>
<reference evidence="5 8" key="2">
    <citation type="submission" date="2021-02" db="EMBL/GenBank/DDBJ databases">
        <title>Complete Genome Sequence of Cupriavidus oxalaticus Strain Ox1, a Soil Oxalate-Degrading Species.</title>
        <authorList>
            <person name="Palmieri F."/>
            <person name="Udriet P."/>
            <person name="Deuasquier M."/>
            <person name="Beaudoing E."/>
            <person name="Johnson S.L."/>
            <person name="Davenport K.W."/>
            <person name="Chain P.S."/>
            <person name="Bindschedler S."/>
            <person name="Junier P."/>
        </authorList>
    </citation>
    <scope>NUCLEOTIDE SEQUENCE [LARGE SCALE GENOMIC DNA]</scope>
    <source>
        <strain evidence="5 8">Ox1</strain>
    </source>
</reference>
<protein>
    <submittedName>
        <fullName evidence="6">Prepilin-type N-terminal cleavage/methylation domain protein</fullName>
    </submittedName>
    <submittedName>
        <fullName evidence="5">Prepilin-type N-terminal cleavage/methylation domain-containing protein</fullName>
    </submittedName>
</protein>
<dbReference type="Pfam" id="PF07963">
    <property type="entry name" value="N_methyl"/>
    <property type="match status" value="1"/>
</dbReference>
<dbReference type="InterPro" id="IPR001082">
    <property type="entry name" value="Pilin"/>
</dbReference>
<comment type="similarity">
    <text evidence="1 3">Belongs to the N-Me-Phe pilin family.</text>
</comment>
<dbReference type="EMBL" id="OGUS01000125">
    <property type="protein sequence ID" value="SPC16219.1"/>
    <property type="molecule type" value="Genomic_DNA"/>
</dbReference>